<evidence type="ECO:0000313" key="2">
    <source>
        <dbReference type="Proteomes" id="UP000094669"/>
    </source>
</evidence>
<organism evidence="1 2">
    <name type="scientific">Leptospira inadai serovar Lyme</name>
    <dbReference type="NCBI Taxonomy" id="293084"/>
    <lineage>
        <taxon>Bacteria</taxon>
        <taxon>Pseudomonadati</taxon>
        <taxon>Spirochaetota</taxon>
        <taxon>Spirochaetia</taxon>
        <taxon>Leptospirales</taxon>
        <taxon>Leptospiraceae</taxon>
        <taxon>Leptospira</taxon>
    </lineage>
</organism>
<comment type="caution">
    <text evidence="1">The sequence shown here is derived from an EMBL/GenBank/DDBJ whole genome shotgun (WGS) entry which is preliminary data.</text>
</comment>
<sequence length="64" mass="7615">MQINRLEEFRLKRELDEEIAIWRPVVNGILTYTEACEMPPRDLAKANLLVDRMMKEQQQAANKR</sequence>
<evidence type="ECO:0000313" key="1">
    <source>
        <dbReference type="EMBL" id="PNV76141.1"/>
    </source>
</evidence>
<proteinExistence type="predicted"/>
<gene>
    <name evidence="1" type="ORF">BES34_003795</name>
</gene>
<dbReference type="Proteomes" id="UP000094669">
    <property type="component" value="Unassembled WGS sequence"/>
</dbReference>
<name>A0ABX4YLP8_9LEPT</name>
<reference evidence="1" key="1">
    <citation type="submission" date="2018-01" db="EMBL/GenBank/DDBJ databases">
        <title>Genomic characterization of Leptospira inadai serogroup Lyme isolated from captured rat in Brazil and comparative analysis with human reference strain.</title>
        <authorList>
            <person name="Moreno L.Z."/>
            <person name="Loureiro A.P."/>
            <person name="Miraglia F."/>
            <person name="Kremer F.S."/>
            <person name="Eslabao M.R."/>
            <person name="Dellagostin O.A."/>
            <person name="Lilenbaum W."/>
            <person name="Moreno A.M."/>
        </authorList>
    </citation>
    <scope>NUCLEOTIDE SEQUENCE [LARGE SCALE GENOMIC DNA]</scope>
    <source>
        <strain evidence="1">M34/99</strain>
    </source>
</reference>
<accession>A0ABX4YLP8</accession>
<keyword evidence="2" id="KW-1185">Reference proteome</keyword>
<protein>
    <submittedName>
        <fullName evidence="1">Uncharacterized protein</fullName>
    </submittedName>
</protein>
<dbReference type="EMBL" id="MCRM02000003">
    <property type="protein sequence ID" value="PNV76141.1"/>
    <property type="molecule type" value="Genomic_DNA"/>
</dbReference>